<feature type="transmembrane region" description="Helical" evidence="6">
    <location>
        <begin position="114"/>
        <end position="140"/>
    </location>
</feature>
<feature type="transmembrane region" description="Helical" evidence="6">
    <location>
        <begin position="57"/>
        <end position="77"/>
    </location>
</feature>
<dbReference type="GO" id="GO:0022857">
    <property type="term" value="F:transmembrane transporter activity"/>
    <property type="evidence" value="ECO:0007669"/>
    <property type="project" value="InterPro"/>
</dbReference>
<organism evidence="7 8">
    <name type="scientific">Parastrongyloides trichosuri</name>
    <name type="common">Possum-specific nematode worm</name>
    <dbReference type="NCBI Taxonomy" id="131310"/>
    <lineage>
        <taxon>Eukaryota</taxon>
        <taxon>Metazoa</taxon>
        <taxon>Ecdysozoa</taxon>
        <taxon>Nematoda</taxon>
        <taxon>Chromadorea</taxon>
        <taxon>Rhabditida</taxon>
        <taxon>Tylenchina</taxon>
        <taxon>Panagrolaimomorpha</taxon>
        <taxon>Strongyloidoidea</taxon>
        <taxon>Strongyloididae</taxon>
        <taxon>Parastrongyloides</taxon>
    </lineage>
</organism>
<dbReference type="PANTHER" id="PTHR23510">
    <property type="entry name" value="INNER MEMBRANE TRANSPORT PROTEIN YAJR"/>
    <property type="match status" value="1"/>
</dbReference>
<name>A0A0N4ZVN1_PARTI</name>
<dbReference type="WBParaSite" id="PTRK_0001263500.1">
    <property type="protein sequence ID" value="PTRK_0001263500.1"/>
    <property type="gene ID" value="PTRK_0001263500"/>
</dbReference>
<evidence type="ECO:0000256" key="1">
    <source>
        <dbReference type="ARBA" id="ARBA00004127"/>
    </source>
</evidence>
<evidence type="ECO:0000256" key="4">
    <source>
        <dbReference type="ARBA" id="ARBA00022989"/>
    </source>
</evidence>
<feature type="transmembrane region" description="Helical" evidence="6">
    <location>
        <begin position="89"/>
        <end position="108"/>
    </location>
</feature>
<keyword evidence="5 6" id="KW-0472">Membrane</keyword>
<keyword evidence="7" id="KW-1185">Reference proteome</keyword>
<keyword evidence="2" id="KW-0813">Transport</keyword>
<evidence type="ECO:0000256" key="5">
    <source>
        <dbReference type="ARBA" id="ARBA00023136"/>
    </source>
</evidence>
<dbReference type="GO" id="GO:0005765">
    <property type="term" value="C:lysosomal membrane"/>
    <property type="evidence" value="ECO:0007669"/>
    <property type="project" value="TreeGrafter"/>
</dbReference>
<dbReference type="PANTHER" id="PTHR23510:SF3">
    <property type="entry name" value="MAJOR FACILITATOR SUPERFAMILY DOMAIN-CONTAINING PROTEIN 8"/>
    <property type="match status" value="1"/>
</dbReference>
<evidence type="ECO:0000313" key="8">
    <source>
        <dbReference type="WBParaSite" id="PTRK_0001263500.1"/>
    </source>
</evidence>
<proteinExistence type="predicted"/>
<keyword evidence="3 6" id="KW-0812">Transmembrane</keyword>
<evidence type="ECO:0000313" key="7">
    <source>
        <dbReference type="Proteomes" id="UP000038045"/>
    </source>
</evidence>
<feature type="transmembrane region" description="Helical" evidence="6">
    <location>
        <begin position="152"/>
        <end position="176"/>
    </location>
</feature>
<feature type="transmembrane region" description="Helical" evidence="6">
    <location>
        <begin position="288"/>
        <end position="311"/>
    </location>
</feature>
<feature type="transmembrane region" description="Helical" evidence="6">
    <location>
        <begin position="196"/>
        <end position="214"/>
    </location>
</feature>
<dbReference type="AlphaFoldDB" id="A0A0N4ZVN1"/>
<comment type="subcellular location">
    <subcellularLocation>
        <location evidence="1">Endomembrane system</location>
        <topology evidence="1">Multi-pass membrane protein</topology>
    </subcellularLocation>
</comment>
<dbReference type="Pfam" id="PF07690">
    <property type="entry name" value="MFS_1"/>
    <property type="match status" value="2"/>
</dbReference>
<dbReference type="InterPro" id="IPR051068">
    <property type="entry name" value="MFS_Domain-Containing_Protein"/>
</dbReference>
<feature type="transmembrane region" description="Helical" evidence="6">
    <location>
        <begin position="379"/>
        <end position="404"/>
    </location>
</feature>
<evidence type="ECO:0000256" key="3">
    <source>
        <dbReference type="ARBA" id="ARBA00022692"/>
    </source>
</evidence>
<accession>A0A0N4ZVN1</accession>
<dbReference type="InterPro" id="IPR036259">
    <property type="entry name" value="MFS_trans_sf"/>
</dbReference>
<feature type="transmembrane region" description="Helical" evidence="6">
    <location>
        <begin position="21"/>
        <end position="45"/>
    </location>
</feature>
<dbReference type="Proteomes" id="UP000038045">
    <property type="component" value="Unplaced"/>
</dbReference>
<feature type="transmembrane region" description="Helical" evidence="6">
    <location>
        <begin position="447"/>
        <end position="467"/>
    </location>
</feature>
<dbReference type="SUPFAM" id="SSF103473">
    <property type="entry name" value="MFS general substrate transporter"/>
    <property type="match status" value="1"/>
</dbReference>
<evidence type="ECO:0000256" key="2">
    <source>
        <dbReference type="ARBA" id="ARBA00022448"/>
    </source>
</evidence>
<reference evidence="8" key="1">
    <citation type="submission" date="2017-02" db="UniProtKB">
        <authorList>
            <consortium name="WormBaseParasite"/>
        </authorList>
    </citation>
    <scope>IDENTIFICATION</scope>
</reference>
<protein>
    <submittedName>
        <fullName evidence="8">MFS domain-containing protein</fullName>
    </submittedName>
</protein>
<evidence type="ECO:0000256" key="6">
    <source>
        <dbReference type="SAM" id="Phobius"/>
    </source>
</evidence>
<sequence length="474" mass="52710">MDTTLSERLIDSSKPTSSREILFCIILQLICGIQISVFFTSMWQYIVSIVPTFSMNFYGLLIAIFSVGQALSSPIYGALSNRLQSRNSLVIFALFLMASGNLLYGSLINLNKDYVPIAAVVARIQVGCGNGILSVIRAFIATAGSRKQRSSNIAAGMGAFVLGIALGPSIPMLFSIFGTKGYKIMNVVVNLYTAPAYFNIIIFIVLIIMLIFFVDLSDRHLNFNDNASLCSKTDSYNDVPIEGQEKIRIIPTIVCIVLYVSIQCVSTNDEVIAAPYTIAMYNWNSTEAVQYNGILLTLCCLLSLIFYGLIAWGPLLYADKRKVILIGLAMFIAYHAANMPWPFYEGPLNYLPENANGFEDVGGCLRKYKWCETTKRVPLVVYVISEIIGFGLGYPLTSAPLGALYSDILGNRKQDFMQGIMEFFGSIARILGPILSTYLFENTGYKYAMGFQIILLSFSFLLFILFYRRLIHID</sequence>
<feature type="transmembrane region" description="Helical" evidence="6">
    <location>
        <begin position="323"/>
        <end position="344"/>
    </location>
</feature>
<keyword evidence="4 6" id="KW-1133">Transmembrane helix</keyword>
<dbReference type="Gene3D" id="1.20.1250.20">
    <property type="entry name" value="MFS general substrate transporter like domains"/>
    <property type="match status" value="1"/>
</dbReference>
<dbReference type="InterPro" id="IPR011701">
    <property type="entry name" value="MFS"/>
</dbReference>
<dbReference type="GO" id="GO:0012505">
    <property type="term" value="C:endomembrane system"/>
    <property type="evidence" value="ECO:0007669"/>
    <property type="project" value="UniProtKB-SubCell"/>
</dbReference>